<gene>
    <name evidence="6" type="ORF">H9Q79_10340</name>
</gene>
<dbReference type="InterPro" id="IPR036388">
    <property type="entry name" value="WH-like_DNA-bd_sf"/>
</dbReference>
<dbReference type="Gene3D" id="1.10.10.10">
    <property type="entry name" value="Winged helix-like DNA-binding domain superfamily/Winged helix DNA-binding domain"/>
    <property type="match status" value="1"/>
</dbReference>
<dbReference type="Gene3D" id="3.40.50.1360">
    <property type="match status" value="1"/>
</dbReference>
<keyword evidence="2" id="KW-0805">Transcription regulation</keyword>
<dbReference type="CDD" id="cd00090">
    <property type="entry name" value="HTH_ARSR"/>
    <property type="match status" value="1"/>
</dbReference>
<protein>
    <submittedName>
        <fullName evidence="6">Winged helix-turn-helix transcriptional regulator</fullName>
    </submittedName>
</protein>
<dbReference type="KEGG" id="whj:H9Q79_10340"/>
<dbReference type="RefSeq" id="WP_249328234.1">
    <property type="nucleotide sequence ID" value="NZ_CP060635.1"/>
</dbReference>
<evidence type="ECO:0000256" key="3">
    <source>
        <dbReference type="ARBA" id="ARBA00023125"/>
    </source>
</evidence>
<keyword evidence="3" id="KW-0238">DNA-binding</keyword>
<dbReference type="InterPro" id="IPR051054">
    <property type="entry name" value="SorC_transcr_regulators"/>
</dbReference>
<dbReference type="PANTHER" id="PTHR34294:SF1">
    <property type="entry name" value="TRANSCRIPTIONAL REGULATOR LSRR"/>
    <property type="match status" value="1"/>
</dbReference>
<dbReference type="InterPro" id="IPR037171">
    <property type="entry name" value="NagB/RpiA_transferase-like"/>
</dbReference>
<reference evidence="6 7" key="1">
    <citation type="submission" date="2020-08" db="EMBL/GenBank/DDBJ databases">
        <authorList>
            <person name="Liu C."/>
            <person name="Sun Q."/>
        </authorList>
    </citation>
    <scope>NUCLEOTIDE SEQUENCE [LARGE SCALE GENOMIC DNA]</scope>
    <source>
        <strain evidence="6 7">NSJ-29</strain>
    </source>
</reference>
<evidence type="ECO:0000256" key="1">
    <source>
        <dbReference type="ARBA" id="ARBA00010466"/>
    </source>
</evidence>
<feature type="domain" description="HTH cro/C1-type" evidence="5">
    <location>
        <begin position="21"/>
        <end position="43"/>
    </location>
</feature>
<dbReference type="InterPro" id="IPR001387">
    <property type="entry name" value="Cro/C1-type_HTH"/>
</dbReference>
<dbReference type="InterPro" id="IPR007324">
    <property type="entry name" value="Sugar-bd_dom_put"/>
</dbReference>
<dbReference type="InterPro" id="IPR011991">
    <property type="entry name" value="ArsR-like_HTH"/>
</dbReference>
<evidence type="ECO:0000256" key="2">
    <source>
        <dbReference type="ARBA" id="ARBA00023015"/>
    </source>
</evidence>
<sequence>MNPKEMKKYSLLAEVACDYYERGLSQNEIAERICLSRTRVSRLLKEAEEAGIVQVSINYNFERHYELEERIKSLFSVKNVRVLNNRNRPKDRIQADVGCLGASYIMESLKKDMVIGTSWGTTLADTIKHIKPAPFPVHVVQLMGSVPCNSPNHTPQGIVSTMAELFQCQGSFLNLPLYIHDDYARQVICNDINNKKIINQGMFSDMILTSISAVETISQQDFWLGYMTPEMYQEICSKGAVGAMFARFFDRSGNEVDCSWNHRCISISFDHIKGVPDVVVIASGRQKATAISYALKASLINTLITDGTTASAILGLNPKNQV</sequence>
<dbReference type="GO" id="GO:0030246">
    <property type="term" value="F:carbohydrate binding"/>
    <property type="evidence" value="ECO:0007669"/>
    <property type="project" value="InterPro"/>
</dbReference>
<dbReference type="Pfam" id="PF13412">
    <property type="entry name" value="HTH_24"/>
    <property type="match status" value="1"/>
</dbReference>
<evidence type="ECO:0000256" key="4">
    <source>
        <dbReference type="ARBA" id="ARBA00023163"/>
    </source>
</evidence>
<comment type="similarity">
    <text evidence="1">Belongs to the SorC transcriptional regulatory family.</text>
</comment>
<dbReference type="SUPFAM" id="SSF46785">
    <property type="entry name" value="Winged helix' DNA-binding domain"/>
    <property type="match status" value="1"/>
</dbReference>
<keyword evidence="4" id="KW-0804">Transcription</keyword>
<proteinExistence type="inferred from homology"/>
<dbReference type="PROSITE" id="PS50943">
    <property type="entry name" value="HTH_CROC1"/>
    <property type="match status" value="1"/>
</dbReference>
<accession>A0A7G9G964</accession>
<organism evidence="6 7">
    <name type="scientific">Wansuia hejianensis</name>
    <dbReference type="NCBI Taxonomy" id="2763667"/>
    <lineage>
        <taxon>Bacteria</taxon>
        <taxon>Bacillati</taxon>
        <taxon>Bacillota</taxon>
        <taxon>Clostridia</taxon>
        <taxon>Lachnospirales</taxon>
        <taxon>Lachnospiraceae</taxon>
        <taxon>Wansuia</taxon>
    </lineage>
</organism>
<evidence type="ECO:0000259" key="5">
    <source>
        <dbReference type="PROSITE" id="PS50943"/>
    </source>
</evidence>
<dbReference type="AlphaFoldDB" id="A0A7G9G964"/>
<keyword evidence="7" id="KW-1185">Reference proteome</keyword>
<dbReference type="PANTHER" id="PTHR34294">
    <property type="entry name" value="TRANSCRIPTIONAL REGULATOR-RELATED"/>
    <property type="match status" value="1"/>
</dbReference>
<dbReference type="EMBL" id="CP060635">
    <property type="protein sequence ID" value="QNM07346.1"/>
    <property type="molecule type" value="Genomic_DNA"/>
</dbReference>
<dbReference type="Pfam" id="PF04198">
    <property type="entry name" value="Sugar-bind"/>
    <property type="match status" value="1"/>
</dbReference>
<dbReference type="InterPro" id="IPR036390">
    <property type="entry name" value="WH_DNA-bd_sf"/>
</dbReference>
<name>A0A7G9G964_9FIRM</name>
<evidence type="ECO:0000313" key="6">
    <source>
        <dbReference type="EMBL" id="QNM07346.1"/>
    </source>
</evidence>
<dbReference type="SUPFAM" id="SSF100950">
    <property type="entry name" value="NagB/RpiA/CoA transferase-like"/>
    <property type="match status" value="1"/>
</dbReference>
<evidence type="ECO:0000313" key="7">
    <source>
        <dbReference type="Proteomes" id="UP000515860"/>
    </source>
</evidence>
<dbReference type="GO" id="GO:0003677">
    <property type="term" value="F:DNA binding"/>
    <property type="evidence" value="ECO:0007669"/>
    <property type="project" value="UniProtKB-KW"/>
</dbReference>
<dbReference type="Proteomes" id="UP000515860">
    <property type="component" value="Chromosome"/>
</dbReference>